<proteinExistence type="evidence at transcript level"/>
<dbReference type="PROSITE" id="PS50127">
    <property type="entry name" value="UBC_2"/>
    <property type="match status" value="1"/>
</dbReference>
<dbReference type="PROSITE" id="PS00183">
    <property type="entry name" value="UBC_1"/>
    <property type="match status" value="1"/>
</dbReference>
<evidence type="ECO:0000256" key="3">
    <source>
        <dbReference type="ARBA" id="ARBA00022741"/>
    </source>
</evidence>
<evidence type="ECO:0000313" key="12">
    <source>
        <dbReference type="EMBL" id="CDW30668.1"/>
    </source>
</evidence>
<dbReference type="InterPro" id="IPR023313">
    <property type="entry name" value="UBQ-conjugating_AS"/>
</dbReference>
<comment type="similarity">
    <text evidence="9">Belongs to the ubiquitin-conjugating enzyme family.</text>
</comment>
<organism evidence="11">
    <name type="scientific">Lepeophtheirus salmonis</name>
    <name type="common">Salmon louse</name>
    <name type="synonym">Caligus salmonis</name>
    <dbReference type="NCBI Taxonomy" id="72036"/>
    <lineage>
        <taxon>Eukaryota</taxon>
        <taxon>Metazoa</taxon>
        <taxon>Ecdysozoa</taxon>
        <taxon>Arthropoda</taxon>
        <taxon>Crustacea</taxon>
        <taxon>Multicrustacea</taxon>
        <taxon>Hexanauplia</taxon>
        <taxon>Copepoda</taxon>
        <taxon>Siphonostomatoida</taxon>
        <taxon>Caligidae</taxon>
        <taxon>Lepeophtheirus</taxon>
    </lineage>
</organism>
<evidence type="ECO:0000256" key="9">
    <source>
        <dbReference type="RuleBase" id="RU362109"/>
    </source>
</evidence>
<dbReference type="EMBL" id="BT121360">
    <property type="protein sequence ID" value="ADD38290.1"/>
    <property type="molecule type" value="mRNA"/>
</dbReference>
<gene>
    <name evidence="11" type="primary">UBE2F</name>
</gene>
<evidence type="ECO:0000256" key="5">
    <source>
        <dbReference type="ARBA" id="ARBA00022840"/>
    </source>
</evidence>
<dbReference type="InterPro" id="IPR016135">
    <property type="entry name" value="UBQ-conjugating_enzyme/RWD"/>
</dbReference>
<sequence length="182" mass="21184">MISLTKRLLEKEEEVERSASSSRRRVSIRDQLLVKEVAEMEENIPQGSQIKFLDPNVLHDFLVYIRPEEGFWQGGTFQFRIIIGEDYNIIPPTVKCQTKLWHPNINESGDVCLSILRQNSVDGLGWAPTRKLKDVIWGLSSLFSDLLNFDDPLNSEAADHYLKNKDEFRKKVKEYVQKYAKR</sequence>
<feature type="active site" description="Glycyl thioester intermediate" evidence="8">
    <location>
        <position position="112"/>
    </location>
</feature>
<dbReference type="Gene3D" id="3.10.110.10">
    <property type="entry name" value="Ubiquitin Conjugating Enzyme"/>
    <property type="match status" value="1"/>
</dbReference>
<comment type="catalytic activity">
    <reaction evidence="6">
        <text>[E1 NEDD8-activating enzyme]-S-[NEDD8 protein]-yl-L-cysteine + [E2 NEDD8-conjugating enzyme]-L-cysteine = [E1 NEDD8-activating enzyme]-L-cysteine + [E2 NEDD8-conjugating enzyme]-S-[NEDD8-protein]-yl-L-cysteine.</text>
        <dbReference type="EC" id="2.3.2.34"/>
    </reaction>
</comment>
<dbReference type="CDD" id="cd23794">
    <property type="entry name" value="UBCc_UBE2F_UBE2M"/>
    <property type="match status" value="1"/>
</dbReference>
<evidence type="ECO:0000256" key="4">
    <source>
        <dbReference type="ARBA" id="ARBA00022786"/>
    </source>
</evidence>
<evidence type="ECO:0000313" key="11">
    <source>
        <dbReference type="EMBL" id="ADD38290.1"/>
    </source>
</evidence>
<dbReference type="GO" id="GO:0045116">
    <property type="term" value="P:protein neddylation"/>
    <property type="evidence" value="ECO:0007669"/>
    <property type="project" value="UniProtKB-ARBA"/>
</dbReference>
<dbReference type="EMBL" id="HACA01013307">
    <property type="protein sequence ID" value="CDW30668.1"/>
    <property type="molecule type" value="Transcribed_RNA"/>
</dbReference>
<evidence type="ECO:0000256" key="6">
    <source>
        <dbReference type="ARBA" id="ARBA00043698"/>
    </source>
</evidence>
<dbReference type="AlphaFoldDB" id="D3PIA4"/>
<dbReference type="InterPro" id="IPR050113">
    <property type="entry name" value="Ub_conjugating_enzyme"/>
</dbReference>
<feature type="domain" description="UBC core" evidence="10">
    <location>
        <begin position="28"/>
        <end position="181"/>
    </location>
</feature>
<evidence type="ECO:0000256" key="7">
    <source>
        <dbReference type="ARBA" id="ARBA00044047"/>
    </source>
</evidence>
<reference evidence="11" key="1">
    <citation type="submission" date="2010-03" db="EMBL/GenBank/DDBJ databases">
        <title>Atlantic Lepeophtheirus salmonis ESTs and full-length cDNAs.</title>
        <authorList>
            <person name="Yasuike M."/>
            <person name="von Schalburg K."/>
            <person name="Cooper G."/>
            <person name="Leong J."/>
            <person name="Nilsen F."/>
            <person name="Jones S.R.M."/>
            <person name="Koop B.F."/>
        </authorList>
    </citation>
    <scope>NUCLEOTIDE SEQUENCE</scope>
    <source>
        <strain evidence="11">Atlantic form</strain>
        <tissue evidence="11">Mixed tissue</tissue>
    </source>
</reference>
<dbReference type="SMART" id="SM00212">
    <property type="entry name" value="UBCc"/>
    <property type="match status" value="1"/>
</dbReference>
<dbReference type="PANTHER" id="PTHR24067">
    <property type="entry name" value="UBIQUITIN-CONJUGATING ENZYME E2"/>
    <property type="match status" value="1"/>
</dbReference>
<keyword evidence="4 9" id="KW-0833">Ubl conjugation pathway</keyword>
<reference evidence="12" key="2">
    <citation type="submission" date="2014-05" db="EMBL/GenBank/DDBJ databases">
        <authorList>
            <person name="Chronopoulou M."/>
        </authorList>
    </citation>
    <scope>NUCLEOTIDE SEQUENCE</scope>
    <source>
        <tissue evidence="12">Whole organism</tissue>
    </source>
</reference>
<dbReference type="GO" id="GO:0005524">
    <property type="term" value="F:ATP binding"/>
    <property type="evidence" value="ECO:0007669"/>
    <property type="project" value="UniProtKB-UniRule"/>
</dbReference>
<dbReference type="OrthoDB" id="10249039at2759"/>
<dbReference type="EC" id="2.3.2.34" evidence="7"/>
<keyword evidence="2" id="KW-0808">Transferase</keyword>
<keyword evidence="3 9" id="KW-0547">Nucleotide-binding</keyword>
<accession>D3PIA4</accession>
<evidence type="ECO:0000256" key="8">
    <source>
        <dbReference type="PROSITE-ProRule" id="PRU10133"/>
    </source>
</evidence>
<evidence type="ECO:0000259" key="10">
    <source>
        <dbReference type="PROSITE" id="PS50127"/>
    </source>
</evidence>
<dbReference type="FunFam" id="3.10.110.10:FF:000033">
    <property type="entry name" value="NEDD8-conjugating enzyme UBE2F"/>
    <property type="match status" value="1"/>
</dbReference>
<keyword evidence="5 9" id="KW-0067">ATP-binding</keyword>
<dbReference type="SUPFAM" id="SSF54495">
    <property type="entry name" value="UBC-like"/>
    <property type="match status" value="1"/>
</dbReference>
<dbReference type="Pfam" id="PF00179">
    <property type="entry name" value="UQ_con"/>
    <property type="match status" value="1"/>
</dbReference>
<dbReference type="InterPro" id="IPR000608">
    <property type="entry name" value="UBC"/>
</dbReference>
<name>D3PIA4_LEPSM</name>
<dbReference type="GO" id="GO:0061654">
    <property type="term" value="F:NEDD8 conjugating enzyme activity"/>
    <property type="evidence" value="ECO:0007669"/>
    <property type="project" value="UniProtKB-EC"/>
</dbReference>
<comment type="pathway">
    <text evidence="1">Protein modification; protein neddylation.</text>
</comment>
<protein>
    <recommendedName>
        <fullName evidence="7">E2 NEDD8-conjugating enzyme</fullName>
        <ecNumber evidence="7">2.3.2.34</ecNumber>
    </recommendedName>
</protein>
<evidence type="ECO:0000256" key="1">
    <source>
        <dbReference type="ARBA" id="ARBA00005032"/>
    </source>
</evidence>
<evidence type="ECO:0000256" key="2">
    <source>
        <dbReference type="ARBA" id="ARBA00022679"/>
    </source>
</evidence>